<evidence type="ECO:0000313" key="2">
    <source>
        <dbReference type="Proteomes" id="UP000008148"/>
    </source>
</evidence>
<dbReference type="Proteomes" id="UP000008148">
    <property type="component" value="Chromosome"/>
</dbReference>
<dbReference type="EMBL" id="CP000822">
    <property type="protein sequence ID" value="ABV14767.1"/>
    <property type="molecule type" value="Genomic_DNA"/>
</dbReference>
<keyword evidence="2" id="KW-1185">Reference proteome</keyword>
<reference evidence="1 2" key="1">
    <citation type="submission" date="2007-08" db="EMBL/GenBank/DDBJ databases">
        <authorList>
            <consortium name="The Citrobacter koseri Genome Sequencing Project"/>
            <person name="McClelland M."/>
            <person name="Sanderson E.K."/>
            <person name="Porwollik S."/>
            <person name="Spieth J."/>
            <person name="Clifton W.S."/>
            <person name="Latreille P."/>
            <person name="Courtney L."/>
            <person name="Wang C."/>
            <person name="Pepin K."/>
            <person name="Bhonagiri V."/>
            <person name="Nash W."/>
            <person name="Johnson M."/>
            <person name="Thiruvilangam P."/>
            <person name="Wilson R."/>
        </authorList>
    </citation>
    <scope>NUCLEOTIDE SEQUENCE [LARGE SCALE GENOMIC DNA]</scope>
    <source>
        <strain evidence="2">ATCC BAA-895 / CDC 4225-83 / SGSC4696</strain>
    </source>
</reference>
<sequence>MRKRKTPDGAALIRPTTTCACIDPLYYTKSFNLHRRGKQRNPQQHR</sequence>
<protein>
    <submittedName>
        <fullName evidence="1">Uncharacterized protein</fullName>
    </submittedName>
</protein>
<accession>A8AMQ4</accession>
<gene>
    <name evidence="1" type="ordered locus">CKO_03690</name>
</gene>
<dbReference type="HOGENOM" id="CLU_3181797_0_0_6"/>
<organism evidence="1 2">
    <name type="scientific">Citrobacter koseri (strain ATCC BAA-895 / CDC 4225-83 / SGSC4696)</name>
    <dbReference type="NCBI Taxonomy" id="290338"/>
    <lineage>
        <taxon>Bacteria</taxon>
        <taxon>Pseudomonadati</taxon>
        <taxon>Pseudomonadota</taxon>
        <taxon>Gammaproteobacteria</taxon>
        <taxon>Enterobacterales</taxon>
        <taxon>Enterobacteriaceae</taxon>
        <taxon>Citrobacter</taxon>
    </lineage>
</organism>
<dbReference type="STRING" id="290338.CKO_03690"/>
<evidence type="ECO:0000313" key="1">
    <source>
        <dbReference type="EMBL" id="ABV14767.1"/>
    </source>
</evidence>
<proteinExistence type="predicted"/>
<name>A8AMQ4_CITK8</name>
<dbReference type="AlphaFoldDB" id="A8AMQ4"/>
<dbReference type="KEGG" id="cko:CKO_03690"/>